<dbReference type="InParanoid" id="E9GDM4"/>
<dbReference type="GO" id="GO:0016491">
    <property type="term" value="F:oxidoreductase activity"/>
    <property type="evidence" value="ECO:0007669"/>
    <property type="project" value="UniProtKB-KW"/>
</dbReference>
<dbReference type="PANTHER" id="PTHR47990">
    <property type="entry name" value="2-OXOGLUTARATE (2OG) AND FE(II)-DEPENDENT OXYGENASE SUPERFAMILY PROTEIN-RELATED"/>
    <property type="match status" value="1"/>
</dbReference>
<evidence type="ECO:0000313" key="4">
    <source>
        <dbReference type="Proteomes" id="UP000000305"/>
    </source>
</evidence>
<evidence type="ECO:0000259" key="2">
    <source>
        <dbReference type="PROSITE" id="PS51471"/>
    </source>
</evidence>
<dbReference type="OMA" id="AKYEVVT"/>
<dbReference type="GO" id="GO:0046872">
    <property type="term" value="F:metal ion binding"/>
    <property type="evidence" value="ECO:0007669"/>
    <property type="project" value="UniProtKB-KW"/>
</dbReference>
<gene>
    <name evidence="3" type="ORF">DAPPUDRAFT_195585</name>
</gene>
<dbReference type="OrthoDB" id="288590at2759"/>
<dbReference type="FunCoup" id="E9GDM4">
    <property type="interactions" value="6"/>
</dbReference>
<dbReference type="PhylomeDB" id="E9GDM4"/>
<dbReference type="Proteomes" id="UP000000305">
    <property type="component" value="Unassembled WGS sequence"/>
</dbReference>
<evidence type="ECO:0000256" key="1">
    <source>
        <dbReference type="RuleBase" id="RU003682"/>
    </source>
</evidence>
<dbReference type="InterPro" id="IPR026992">
    <property type="entry name" value="DIOX_N"/>
</dbReference>
<keyword evidence="1" id="KW-0560">Oxidoreductase</keyword>
<reference evidence="3 4" key="1">
    <citation type="journal article" date="2011" name="Science">
        <title>The ecoresponsive genome of Daphnia pulex.</title>
        <authorList>
            <person name="Colbourne J.K."/>
            <person name="Pfrender M.E."/>
            <person name="Gilbert D."/>
            <person name="Thomas W.K."/>
            <person name="Tucker A."/>
            <person name="Oakley T.H."/>
            <person name="Tokishita S."/>
            <person name="Aerts A."/>
            <person name="Arnold G.J."/>
            <person name="Basu M.K."/>
            <person name="Bauer D.J."/>
            <person name="Caceres C.E."/>
            <person name="Carmel L."/>
            <person name="Casola C."/>
            <person name="Choi J.H."/>
            <person name="Detter J.C."/>
            <person name="Dong Q."/>
            <person name="Dusheyko S."/>
            <person name="Eads B.D."/>
            <person name="Frohlich T."/>
            <person name="Geiler-Samerotte K.A."/>
            <person name="Gerlach D."/>
            <person name="Hatcher P."/>
            <person name="Jogdeo S."/>
            <person name="Krijgsveld J."/>
            <person name="Kriventseva E.V."/>
            <person name="Kultz D."/>
            <person name="Laforsch C."/>
            <person name="Lindquist E."/>
            <person name="Lopez J."/>
            <person name="Manak J.R."/>
            <person name="Muller J."/>
            <person name="Pangilinan J."/>
            <person name="Patwardhan R.P."/>
            <person name="Pitluck S."/>
            <person name="Pritham E.J."/>
            <person name="Rechtsteiner A."/>
            <person name="Rho M."/>
            <person name="Rogozin I.B."/>
            <person name="Sakarya O."/>
            <person name="Salamov A."/>
            <person name="Schaack S."/>
            <person name="Shapiro H."/>
            <person name="Shiga Y."/>
            <person name="Skalitzky C."/>
            <person name="Smith Z."/>
            <person name="Souvorov A."/>
            <person name="Sung W."/>
            <person name="Tang Z."/>
            <person name="Tsuchiya D."/>
            <person name="Tu H."/>
            <person name="Vos H."/>
            <person name="Wang M."/>
            <person name="Wolf Y.I."/>
            <person name="Yamagata H."/>
            <person name="Yamada T."/>
            <person name="Ye Y."/>
            <person name="Shaw J.R."/>
            <person name="Andrews J."/>
            <person name="Crease T.J."/>
            <person name="Tang H."/>
            <person name="Lucas S.M."/>
            <person name="Robertson H.M."/>
            <person name="Bork P."/>
            <person name="Koonin E.V."/>
            <person name="Zdobnov E.M."/>
            <person name="Grigoriev I.V."/>
            <person name="Lynch M."/>
            <person name="Boore J.L."/>
        </authorList>
    </citation>
    <scope>NUCLEOTIDE SEQUENCE [LARGE SCALE GENOMIC DNA]</scope>
</reference>
<keyword evidence="4" id="KW-1185">Reference proteome</keyword>
<evidence type="ECO:0000313" key="3">
    <source>
        <dbReference type="EMBL" id="EFX82451.1"/>
    </source>
</evidence>
<sequence>MANIPIVDLTALVRENDISNAHLIVKQLDEAFSTVGFVYLTNHGIDQTKIEKVLKASKHFFLLPDDIKKQTCRDYSKNNDGYVGINQEILGTDIHHEIKEAYNITSSKSVFPSEDTNPEFRSSVTDLALKLSELTRRLLACMAVALGLTENYFVDRHRFMFQDQDKNATTFRTLYYPSLSDSDIQPGVVRCGAHSDYGTITLLLQDSVGGLEVLSGSKWIPATPIPGSILVNLGDLMQFWTSDRYTATVHRVLVPEEEIRRKSTRQSIAFFVHPDNDVMVSQLNGSSDHPAIGALDYLKSRLSATYKY</sequence>
<dbReference type="STRING" id="6669.E9GDM4"/>
<proteinExistence type="inferred from homology"/>
<dbReference type="SUPFAM" id="SSF51197">
    <property type="entry name" value="Clavaminate synthase-like"/>
    <property type="match status" value="1"/>
</dbReference>
<dbReference type="EMBL" id="GL732540">
    <property type="protein sequence ID" value="EFX82451.1"/>
    <property type="molecule type" value="Genomic_DNA"/>
</dbReference>
<feature type="domain" description="Fe2OG dioxygenase" evidence="2">
    <location>
        <begin position="167"/>
        <end position="274"/>
    </location>
</feature>
<protein>
    <recommendedName>
        <fullName evidence="2">Fe2OG dioxygenase domain-containing protein</fullName>
    </recommendedName>
</protein>
<keyword evidence="1" id="KW-0408">Iron</keyword>
<dbReference type="InterPro" id="IPR027443">
    <property type="entry name" value="IPNS-like_sf"/>
</dbReference>
<dbReference type="InterPro" id="IPR005123">
    <property type="entry name" value="Oxoglu/Fe-dep_dioxygenase_dom"/>
</dbReference>
<name>E9GDM4_DAPPU</name>
<organism evidence="3 4">
    <name type="scientific">Daphnia pulex</name>
    <name type="common">Water flea</name>
    <dbReference type="NCBI Taxonomy" id="6669"/>
    <lineage>
        <taxon>Eukaryota</taxon>
        <taxon>Metazoa</taxon>
        <taxon>Ecdysozoa</taxon>
        <taxon>Arthropoda</taxon>
        <taxon>Crustacea</taxon>
        <taxon>Branchiopoda</taxon>
        <taxon>Diplostraca</taxon>
        <taxon>Cladocera</taxon>
        <taxon>Anomopoda</taxon>
        <taxon>Daphniidae</taxon>
        <taxon>Daphnia</taxon>
    </lineage>
</organism>
<dbReference type="Pfam" id="PF14226">
    <property type="entry name" value="DIOX_N"/>
    <property type="match status" value="1"/>
</dbReference>
<dbReference type="PRINTS" id="PR00682">
    <property type="entry name" value="IPNSYNTHASE"/>
</dbReference>
<dbReference type="HOGENOM" id="CLU_010119_6_2_1"/>
<dbReference type="eggNOG" id="KOG0143">
    <property type="taxonomic scope" value="Eukaryota"/>
</dbReference>
<comment type="similarity">
    <text evidence="1">Belongs to the iron/ascorbate-dependent oxidoreductase family.</text>
</comment>
<dbReference type="InterPro" id="IPR044861">
    <property type="entry name" value="IPNS-like_FE2OG_OXY"/>
</dbReference>
<dbReference type="FunFam" id="2.60.120.330:FF:000038">
    <property type="entry name" value="Si:dkey-10o6.2"/>
    <property type="match status" value="1"/>
</dbReference>
<dbReference type="Gene3D" id="2.60.120.330">
    <property type="entry name" value="B-lactam Antibiotic, Isopenicillin N Synthase, Chain"/>
    <property type="match status" value="1"/>
</dbReference>
<dbReference type="PROSITE" id="PS51471">
    <property type="entry name" value="FE2OG_OXY"/>
    <property type="match status" value="1"/>
</dbReference>
<dbReference type="KEGG" id="dpx:DAPPUDRAFT_195585"/>
<accession>E9GDM4</accession>
<dbReference type="AlphaFoldDB" id="E9GDM4"/>
<dbReference type="Pfam" id="PF03171">
    <property type="entry name" value="2OG-FeII_Oxy"/>
    <property type="match status" value="1"/>
</dbReference>
<keyword evidence="1" id="KW-0479">Metal-binding</keyword>
<dbReference type="InterPro" id="IPR050231">
    <property type="entry name" value="Iron_ascorbate_oxido_reductase"/>
</dbReference>